<keyword evidence="4" id="KW-0808">Transferase</keyword>
<dbReference type="InterPro" id="IPR005467">
    <property type="entry name" value="His_kinase_dom"/>
</dbReference>
<dbReference type="PANTHER" id="PTHR43304:SF1">
    <property type="entry name" value="PAC DOMAIN-CONTAINING PROTEIN"/>
    <property type="match status" value="1"/>
</dbReference>
<evidence type="ECO:0000259" key="8">
    <source>
        <dbReference type="PROSITE" id="PS50112"/>
    </source>
</evidence>
<dbReference type="NCBIfam" id="TIGR00229">
    <property type="entry name" value="sensory_box"/>
    <property type="match status" value="1"/>
</dbReference>
<dbReference type="InterPro" id="IPR052162">
    <property type="entry name" value="Sensor_kinase/Photoreceptor"/>
</dbReference>
<evidence type="ECO:0000256" key="6">
    <source>
        <dbReference type="SAM" id="Phobius"/>
    </source>
</evidence>
<dbReference type="InterPro" id="IPR036890">
    <property type="entry name" value="HATPase_C_sf"/>
</dbReference>
<comment type="caution">
    <text evidence="9">The sequence shown here is derived from an EMBL/GenBank/DDBJ whole genome shotgun (WGS) entry which is preliminary data.</text>
</comment>
<dbReference type="InterPro" id="IPR003661">
    <property type="entry name" value="HisK_dim/P_dom"/>
</dbReference>
<keyword evidence="5" id="KW-0418">Kinase</keyword>
<dbReference type="InterPro" id="IPR004358">
    <property type="entry name" value="Sig_transdc_His_kin-like_C"/>
</dbReference>
<evidence type="ECO:0000313" key="10">
    <source>
        <dbReference type="Proteomes" id="UP000441333"/>
    </source>
</evidence>
<reference evidence="9 10" key="1">
    <citation type="submission" date="2019-09" db="EMBL/GenBank/DDBJ databases">
        <authorList>
            <person name="Cao W.R."/>
        </authorList>
    </citation>
    <scope>NUCLEOTIDE SEQUENCE [LARGE SCALE GENOMIC DNA]</scope>
    <source>
        <strain evidence="9 10">B1N29</strain>
    </source>
</reference>
<dbReference type="InterPro" id="IPR013655">
    <property type="entry name" value="PAS_fold_3"/>
</dbReference>
<evidence type="ECO:0000256" key="4">
    <source>
        <dbReference type="ARBA" id="ARBA00022679"/>
    </source>
</evidence>
<organism evidence="9 10">
    <name type="scientific">Pseudotamlana haliotis</name>
    <dbReference type="NCBI Taxonomy" id="2614804"/>
    <lineage>
        <taxon>Bacteria</taxon>
        <taxon>Pseudomonadati</taxon>
        <taxon>Bacteroidota</taxon>
        <taxon>Flavobacteriia</taxon>
        <taxon>Flavobacteriales</taxon>
        <taxon>Flavobacteriaceae</taxon>
        <taxon>Pseudotamlana</taxon>
    </lineage>
</organism>
<dbReference type="InterPro" id="IPR000014">
    <property type="entry name" value="PAS"/>
</dbReference>
<dbReference type="RefSeq" id="WP_150939035.1">
    <property type="nucleotide sequence ID" value="NZ_WAAT01000044.1"/>
</dbReference>
<protein>
    <recommendedName>
        <fullName evidence="2">histidine kinase</fullName>
        <ecNumber evidence="2">2.7.13.3</ecNumber>
    </recommendedName>
</protein>
<accession>A0A6N6MDF8</accession>
<evidence type="ECO:0000256" key="5">
    <source>
        <dbReference type="ARBA" id="ARBA00022777"/>
    </source>
</evidence>
<feature type="domain" description="PAS" evidence="8">
    <location>
        <begin position="512"/>
        <end position="568"/>
    </location>
</feature>
<dbReference type="SMART" id="SM00388">
    <property type="entry name" value="HisKA"/>
    <property type="match status" value="1"/>
</dbReference>
<dbReference type="Gene3D" id="1.10.287.130">
    <property type="match status" value="1"/>
</dbReference>
<keyword evidence="6" id="KW-0472">Membrane</keyword>
<sequence length="864" mass="99385">MDFKKVYTSTKTYIILLIAALALLLFTASTAYKQIIRMQESADVVAQTLHVYNAIGSLTEHYTRADSEEFRDELLEDEYLSHALKKFKTEGVAVLDTLKTLTLENDSQQARLQPLESLFNKMNNQLHVLDTLNIANDQVFFETKEAQKNKIDKTIADIRLLKNQLLANEKYLMQEREANYASYKFMAPVTSLVLAFLALFICVLSFLRVYKNKLRLKQSEAFLRNILATTDNIINYFEPVFDENDNVIDFTVIYANDCNRDYLDLDPEEITGKLASETFPFFMTDGVFKELLEAYHEQTKVNYEKEVVVDGKKVWFNCLATPLTEGVLLTARNTTLEKESHTAQLVFKKRLEKQNLELLDSRAFLSNIFKSIMHIVLHFKSIRDEAGKIIDFEILFVNERISPVTGDIPQEIKNKKISKVFPEMVEAGIFDKWVEAVENERSVQYEVPYHTNDEMRWFSATAIKLGDGVTVTARDITEEKEKSDDLIKLNETLTIQNSILSDAESLAKIGSFVWDMDTHVTELSDNFYSMLGYEPRAFPSTELKYREFIHPDDMELYEKRLADILNNIETTEHTYRIVTKQGEIKHFKTNGQFVTKNMKTVMIGVVQDVTESIEAEVRLVKSNLRLKQSNAELESFNRVASHDLQEPLRKIQLFISRIEDREGDQFSEKGRFYFGKVTNAVSRMQSLIINLLAYSRIDSSKTDFEKIDLNDILCKAEDDLATRIKDTDAELITNKLPKIKGVVFQMEQLFTNLISNALKYKSLDQRPKLEIKYKKVSASKLPDGFVALRKRYHKITFKDNGIGFDTEHAEKIFEVFQRLHQKTEYSGNGIGLAICKKIVENHNGFICAKGLTGEGATFIVYLPA</sequence>
<dbReference type="CDD" id="cd00130">
    <property type="entry name" value="PAS"/>
    <property type="match status" value="2"/>
</dbReference>
<dbReference type="Pfam" id="PF08448">
    <property type="entry name" value="PAS_4"/>
    <property type="match status" value="1"/>
</dbReference>
<evidence type="ECO:0000256" key="2">
    <source>
        <dbReference type="ARBA" id="ARBA00012438"/>
    </source>
</evidence>
<dbReference type="EC" id="2.7.13.3" evidence="2"/>
<dbReference type="SUPFAM" id="SSF55874">
    <property type="entry name" value="ATPase domain of HSP90 chaperone/DNA topoisomerase II/histidine kinase"/>
    <property type="match status" value="1"/>
</dbReference>
<evidence type="ECO:0000256" key="1">
    <source>
        <dbReference type="ARBA" id="ARBA00000085"/>
    </source>
</evidence>
<dbReference type="PANTHER" id="PTHR43304">
    <property type="entry name" value="PHYTOCHROME-LIKE PROTEIN CPH1"/>
    <property type="match status" value="1"/>
</dbReference>
<dbReference type="Gene3D" id="3.30.565.10">
    <property type="entry name" value="Histidine kinase-like ATPase, C-terminal domain"/>
    <property type="match status" value="1"/>
</dbReference>
<dbReference type="CDD" id="cd00082">
    <property type="entry name" value="HisKA"/>
    <property type="match status" value="1"/>
</dbReference>
<dbReference type="Pfam" id="PF13426">
    <property type="entry name" value="PAS_9"/>
    <property type="match status" value="1"/>
</dbReference>
<dbReference type="SUPFAM" id="SSF55785">
    <property type="entry name" value="PYP-like sensor domain (PAS domain)"/>
    <property type="match status" value="3"/>
</dbReference>
<evidence type="ECO:0000313" key="9">
    <source>
        <dbReference type="EMBL" id="KAB1067754.1"/>
    </source>
</evidence>
<dbReference type="Pfam" id="PF08447">
    <property type="entry name" value="PAS_3"/>
    <property type="match status" value="1"/>
</dbReference>
<keyword evidence="6" id="KW-1133">Transmembrane helix</keyword>
<dbReference type="SMART" id="SM00091">
    <property type="entry name" value="PAS"/>
    <property type="match status" value="2"/>
</dbReference>
<dbReference type="AlphaFoldDB" id="A0A6N6MDF8"/>
<dbReference type="InterPro" id="IPR013656">
    <property type="entry name" value="PAS_4"/>
</dbReference>
<gene>
    <name evidence="9" type="ORF">F6U93_09110</name>
</gene>
<comment type="catalytic activity">
    <reaction evidence="1">
        <text>ATP + protein L-histidine = ADP + protein N-phospho-L-histidine.</text>
        <dbReference type="EC" id="2.7.13.3"/>
    </reaction>
</comment>
<dbReference type="InterPro" id="IPR003594">
    <property type="entry name" value="HATPase_dom"/>
</dbReference>
<dbReference type="InterPro" id="IPR035965">
    <property type="entry name" value="PAS-like_dom_sf"/>
</dbReference>
<dbReference type="Pfam" id="PF02518">
    <property type="entry name" value="HATPase_c"/>
    <property type="match status" value="1"/>
</dbReference>
<dbReference type="SUPFAM" id="SSF47384">
    <property type="entry name" value="Homodimeric domain of signal transducing histidine kinase"/>
    <property type="match status" value="1"/>
</dbReference>
<keyword evidence="6" id="KW-0812">Transmembrane</keyword>
<dbReference type="Proteomes" id="UP000441333">
    <property type="component" value="Unassembled WGS sequence"/>
</dbReference>
<feature type="transmembrane region" description="Helical" evidence="6">
    <location>
        <begin position="185"/>
        <end position="207"/>
    </location>
</feature>
<dbReference type="SMART" id="SM00387">
    <property type="entry name" value="HATPase_c"/>
    <property type="match status" value="1"/>
</dbReference>
<proteinExistence type="predicted"/>
<dbReference type="EMBL" id="WAAT01000044">
    <property type="protein sequence ID" value="KAB1067754.1"/>
    <property type="molecule type" value="Genomic_DNA"/>
</dbReference>
<evidence type="ECO:0000259" key="7">
    <source>
        <dbReference type="PROSITE" id="PS50109"/>
    </source>
</evidence>
<feature type="domain" description="Histidine kinase" evidence="7">
    <location>
        <begin position="639"/>
        <end position="864"/>
    </location>
</feature>
<name>A0A6N6MDF8_9FLAO</name>
<keyword evidence="10" id="KW-1185">Reference proteome</keyword>
<keyword evidence="3" id="KW-0597">Phosphoprotein</keyword>
<dbReference type="Gene3D" id="3.30.450.20">
    <property type="entry name" value="PAS domain"/>
    <property type="match status" value="3"/>
</dbReference>
<dbReference type="GO" id="GO:0000155">
    <property type="term" value="F:phosphorelay sensor kinase activity"/>
    <property type="evidence" value="ECO:0007669"/>
    <property type="project" value="InterPro"/>
</dbReference>
<dbReference type="PROSITE" id="PS50112">
    <property type="entry name" value="PAS"/>
    <property type="match status" value="1"/>
</dbReference>
<evidence type="ECO:0000256" key="3">
    <source>
        <dbReference type="ARBA" id="ARBA00022553"/>
    </source>
</evidence>
<dbReference type="InterPro" id="IPR036097">
    <property type="entry name" value="HisK_dim/P_sf"/>
</dbReference>
<dbReference type="PRINTS" id="PR00344">
    <property type="entry name" value="BCTRLSENSOR"/>
</dbReference>
<dbReference type="Pfam" id="PF00512">
    <property type="entry name" value="HisKA"/>
    <property type="match status" value="1"/>
</dbReference>
<dbReference type="PROSITE" id="PS50109">
    <property type="entry name" value="HIS_KIN"/>
    <property type="match status" value="1"/>
</dbReference>